<dbReference type="GO" id="GO:0000011">
    <property type="term" value="P:vacuole inheritance"/>
    <property type="evidence" value="ECO:0007669"/>
    <property type="project" value="TreeGrafter"/>
</dbReference>
<dbReference type="GO" id="GO:0000329">
    <property type="term" value="C:fungal-type vacuole membrane"/>
    <property type="evidence" value="ECO:0007669"/>
    <property type="project" value="TreeGrafter"/>
</dbReference>
<reference evidence="2" key="1">
    <citation type="submission" date="2021-06" db="EMBL/GenBank/DDBJ databases">
        <authorList>
            <person name="Kallberg Y."/>
            <person name="Tangrot J."/>
            <person name="Rosling A."/>
        </authorList>
    </citation>
    <scope>NUCLEOTIDE SEQUENCE</scope>
    <source>
        <strain evidence="2">MA453B</strain>
    </source>
</reference>
<accession>A0A9N9FV77</accession>
<feature type="region of interest" description="Disordered" evidence="1">
    <location>
        <begin position="225"/>
        <end position="258"/>
    </location>
</feature>
<evidence type="ECO:0000313" key="2">
    <source>
        <dbReference type="EMBL" id="CAG8562422.1"/>
    </source>
</evidence>
<dbReference type="EMBL" id="CAJVPY010002491">
    <property type="protein sequence ID" value="CAG8562422.1"/>
    <property type="molecule type" value="Genomic_DNA"/>
</dbReference>
<organism evidence="2 3">
    <name type="scientific">Dentiscutata erythropus</name>
    <dbReference type="NCBI Taxonomy" id="1348616"/>
    <lineage>
        <taxon>Eukaryota</taxon>
        <taxon>Fungi</taxon>
        <taxon>Fungi incertae sedis</taxon>
        <taxon>Mucoromycota</taxon>
        <taxon>Glomeromycotina</taxon>
        <taxon>Glomeromycetes</taxon>
        <taxon>Diversisporales</taxon>
        <taxon>Gigasporaceae</taxon>
        <taxon>Dentiscutata</taxon>
    </lineage>
</organism>
<dbReference type="AlphaFoldDB" id="A0A9N9FV77"/>
<dbReference type="Pfam" id="PF12751">
    <property type="entry name" value="Vac7"/>
    <property type="match status" value="2"/>
</dbReference>
<dbReference type="GO" id="GO:0010513">
    <property type="term" value="P:positive regulation of phosphatidylinositol biosynthetic process"/>
    <property type="evidence" value="ECO:0007669"/>
    <property type="project" value="TreeGrafter"/>
</dbReference>
<dbReference type="PANTHER" id="PTHR28258">
    <property type="entry name" value="VACUOLAR SEGREGATION PROTEIN 7"/>
    <property type="match status" value="1"/>
</dbReference>
<dbReference type="Proteomes" id="UP000789405">
    <property type="component" value="Unassembled WGS sequence"/>
</dbReference>
<protein>
    <submittedName>
        <fullName evidence="2">6917_t:CDS:1</fullName>
    </submittedName>
</protein>
<proteinExistence type="predicted"/>
<feature type="region of interest" description="Disordered" evidence="1">
    <location>
        <begin position="1"/>
        <end position="66"/>
    </location>
</feature>
<gene>
    <name evidence="2" type="ORF">DERYTH_LOCUS5803</name>
</gene>
<evidence type="ECO:0000256" key="1">
    <source>
        <dbReference type="SAM" id="MobiDB-lite"/>
    </source>
</evidence>
<sequence length="499" mass="55672">MSTGTSIPSMEMSRDSSLIETLENEEPGRCYTSSDSPSGIPVTEPSEKQPVDQQQRMSPKKPSHAKKLVDKFATFSPMRNKGSDRQLIVETYSNYNGKKDIFQSDQRPKSAEVKTQKKKKRATINITEGMSKADIFAANVASAIDAADDSDEEEVYYTYSTSNSRTPSLTSLNGSIQPTRAPISNPNLLQDNNNIPQQFPISPHNVYNAFSAPYRTYNTFPHRSHFPAYYNNNPESNSQSPNSQSPNPNNKPTGVMRSSLPDMSQYVKALPNYAPLYNNWYVNDERYPLFAKMRPPTFETHVNIKDITNVLAADKELMFDIQVKGRNFGLWDVEIIETDLNVFATPVRNVPGGGIPGGPGSHWDDDINPSSSFNEAAPRQYLGTILAFDEPLTFPSGINRTGVVSTPTGQVRLRNPGGEDKESQEKWSFLLRHQFDLTVRGVLKYTLPFSKSYVASVCFAQRVDGSEESLDKDGKSKILDSSNINLILGCGDWEQDDEK</sequence>
<dbReference type="OrthoDB" id="1204at2759"/>
<dbReference type="PANTHER" id="PTHR28258:SF1">
    <property type="entry name" value="VACUOLAR SEGREGATION PROTEIN 7"/>
    <property type="match status" value="1"/>
</dbReference>
<comment type="caution">
    <text evidence="2">The sequence shown here is derived from an EMBL/GenBank/DDBJ whole genome shotgun (WGS) entry which is preliminary data.</text>
</comment>
<name>A0A9N9FV77_9GLOM</name>
<evidence type="ECO:0000313" key="3">
    <source>
        <dbReference type="Proteomes" id="UP000789405"/>
    </source>
</evidence>
<dbReference type="GO" id="GO:1903778">
    <property type="term" value="P:protein localization to vacuolar membrane"/>
    <property type="evidence" value="ECO:0007669"/>
    <property type="project" value="TreeGrafter"/>
</dbReference>
<keyword evidence="3" id="KW-1185">Reference proteome</keyword>
<dbReference type="InterPro" id="IPR024260">
    <property type="entry name" value="Vac7"/>
</dbReference>
<feature type="compositionally biased region" description="Low complexity" evidence="1">
    <location>
        <begin position="231"/>
        <end position="252"/>
    </location>
</feature>
<dbReference type="GO" id="GO:0070772">
    <property type="term" value="C:PAS complex"/>
    <property type="evidence" value="ECO:0007669"/>
    <property type="project" value="TreeGrafter"/>
</dbReference>